<dbReference type="Proteomes" id="UP000228900">
    <property type="component" value="Unassembled WGS sequence"/>
</dbReference>
<feature type="signal peptide" evidence="1">
    <location>
        <begin position="1"/>
        <end position="22"/>
    </location>
</feature>
<protein>
    <recommendedName>
        <fullName evidence="4">Glutaredoxin domain-containing protein</fullName>
    </recommendedName>
</protein>
<dbReference type="Gene3D" id="3.40.30.10">
    <property type="entry name" value="Glutaredoxin"/>
    <property type="match status" value="1"/>
</dbReference>
<comment type="caution">
    <text evidence="2">The sequence shown here is derived from an EMBL/GenBank/DDBJ whole genome shotgun (WGS) entry which is preliminary data.</text>
</comment>
<evidence type="ECO:0008006" key="4">
    <source>
        <dbReference type="Google" id="ProtNLM"/>
    </source>
</evidence>
<sequence>MNKYWYLGFLFLPLLLTGCVSQSQTAKTETNPLLGENILFYGDTCPHCKIVEQYISDNQILNKMPLAQKEVYKNQANAAEMVVAARACGLSQNDLGVPFLWVDNKCLSGDTDIVNFFKTKFKL</sequence>
<dbReference type="EMBL" id="PFAQ01000018">
    <property type="protein sequence ID" value="PIT95105.1"/>
    <property type="molecule type" value="Genomic_DNA"/>
</dbReference>
<feature type="chain" id="PRO_5014908657" description="Glutaredoxin domain-containing protein" evidence="1">
    <location>
        <begin position="23"/>
        <end position="123"/>
    </location>
</feature>
<accession>A0A2M6WQN1</accession>
<dbReference type="PROSITE" id="PS51257">
    <property type="entry name" value="PROKAR_LIPOPROTEIN"/>
    <property type="match status" value="1"/>
</dbReference>
<dbReference type="AlphaFoldDB" id="A0A2M6WQN1"/>
<gene>
    <name evidence="2" type="ORF">COT98_01145</name>
</gene>
<dbReference type="SUPFAM" id="SSF52833">
    <property type="entry name" value="Thioredoxin-like"/>
    <property type="match status" value="1"/>
</dbReference>
<reference evidence="3" key="1">
    <citation type="submission" date="2017-09" db="EMBL/GenBank/DDBJ databases">
        <title>Depth-based differentiation of microbial function through sediment-hosted aquifers and enrichment of novel symbionts in the deep terrestrial subsurface.</title>
        <authorList>
            <person name="Probst A.J."/>
            <person name="Ladd B."/>
            <person name="Jarett J.K."/>
            <person name="Geller-Mcgrath D.E."/>
            <person name="Sieber C.M.K."/>
            <person name="Emerson J.B."/>
            <person name="Anantharaman K."/>
            <person name="Thomas B.C."/>
            <person name="Malmstrom R."/>
            <person name="Stieglmeier M."/>
            <person name="Klingl A."/>
            <person name="Woyke T."/>
            <person name="Ryan C.M."/>
            <person name="Banfield J.F."/>
        </authorList>
    </citation>
    <scope>NUCLEOTIDE SEQUENCE [LARGE SCALE GENOMIC DNA]</scope>
</reference>
<evidence type="ECO:0000313" key="2">
    <source>
        <dbReference type="EMBL" id="PIT95105.1"/>
    </source>
</evidence>
<name>A0A2M6WQN1_9BACT</name>
<evidence type="ECO:0000313" key="3">
    <source>
        <dbReference type="Proteomes" id="UP000228900"/>
    </source>
</evidence>
<organism evidence="2 3">
    <name type="scientific">Candidatus Falkowbacteria bacterium CG10_big_fil_rev_8_21_14_0_10_39_9</name>
    <dbReference type="NCBI Taxonomy" id="1974566"/>
    <lineage>
        <taxon>Bacteria</taxon>
        <taxon>Candidatus Falkowiibacteriota</taxon>
    </lineage>
</organism>
<evidence type="ECO:0000256" key="1">
    <source>
        <dbReference type="SAM" id="SignalP"/>
    </source>
</evidence>
<keyword evidence="1" id="KW-0732">Signal</keyword>
<proteinExistence type="predicted"/>
<dbReference type="InterPro" id="IPR036249">
    <property type="entry name" value="Thioredoxin-like_sf"/>
</dbReference>